<evidence type="ECO:0000313" key="8">
    <source>
        <dbReference type="Proteomes" id="UP000265000"/>
    </source>
</evidence>
<feature type="compositionally biased region" description="Basic and acidic residues" evidence="4">
    <location>
        <begin position="158"/>
        <end position="177"/>
    </location>
</feature>
<reference evidence="7" key="2">
    <citation type="submission" date="2025-09" db="UniProtKB">
        <authorList>
            <consortium name="Ensembl"/>
        </authorList>
    </citation>
    <scope>IDENTIFICATION</scope>
</reference>
<proteinExistence type="inferred from homology"/>
<dbReference type="Proteomes" id="UP000265000">
    <property type="component" value="Unplaced"/>
</dbReference>
<keyword evidence="5" id="KW-0812">Transmembrane</keyword>
<dbReference type="InterPro" id="IPR043202">
    <property type="entry name" value="Band-7_stomatin-like"/>
</dbReference>
<evidence type="ECO:0000256" key="5">
    <source>
        <dbReference type="SAM" id="Phobius"/>
    </source>
</evidence>
<sequence length="451" mass="50538">METISRHERITVVNNESFAKFCIFLNIFHSRWPSPAASVSLPHSAHPFLILSHSHAATPPTPHLPAIQGSKFLLSSCQEDSNDPSEANSSAAVADTLFTADIPAGMEKHPSNRSNHRSRTTLRKEGENGVPVPSRSQRQRPAKAGRHTGAPSVRKEKRQMEKPDTNQERMEEDKEAEVKLKSTVVDIDRVRDEEVQEENLGLLEAAEQDDGLKRKSLGAFEWLLMVFALTLVLLFLPFSIWFCVKVIREHERAVIFRLGHLLRGKPRGPGLLFYLPLLDVCHKVDIRLRMLKVPSHVVVTKDLARPELSAVCYYQIENVALCSAALSSLTSVLQSLVQAAVRDVFARHAFSHILLQRRRTGEQIKAALDSVTCRWGIRVERQVKASERETAAWEGFRNSLRHLHPALVLPLPPDLLNMNSDLTSLPPPPPPAEEEDRGVTKAEPETDSPMM</sequence>
<accession>A0A3Q2TZR4</accession>
<dbReference type="SUPFAM" id="SSF117892">
    <property type="entry name" value="Band 7/SPFH domain"/>
    <property type="match status" value="1"/>
</dbReference>
<keyword evidence="5" id="KW-1133">Transmembrane helix</keyword>
<keyword evidence="8" id="KW-1185">Reference proteome</keyword>
<dbReference type="PANTHER" id="PTHR10264">
    <property type="entry name" value="BAND 7 PROTEIN-RELATED"/>
    <property type="match status" value="1"/>
</dbReference>
<dbReference type="STRING" id="8078.ENSFHEP00000022580"/>
<dbReference type="SMART" id="SM00244">
    <property type="entry name" value="PHB"/>
    <property type="match status" value="1"/>
</dbReference>
<protein>
    <submittedName>
        <fullName evidence="7">NPHS2 stomatin family member, podocin</fullName>
    </submittedName>
</protein>
<dbReference type="InterPro" id="IPR001972">
    <property type="entry name" value="Stomatin_HflK_fam"/>
</dbReference>
<comment type="subcellular location">
    <subcellularLocation>
        <location evidence="1">Membrane</location>
    </subcellularLocation>
</comment>
<evidence type="ECO:0000256" key="2">
    <source>
        <dbReference type="ARBA" id="ARBA00008164"/>
    </source>
</evidence>
<dbReference type="InterPro" id="IPR001107">
    <property type="entry name" value="Band_7"/>
</dbReference>
<feature type="compositionally biased region" description="Basic residues" evidence="4">
    <location>
        <begin position="137"/>
        <end position="146"/>
    </location>
</feature>
<dbReference type="PRINTS" id="PR00721">
    <property type="entry name" value="STOMATIN"/>
</dbReference>
<dbReference type="Pfam" id="PF01145">
    <property type="entry name" value="Band_7"/>
    <property type="match status" value="1"/>
</dbReference>
<evidence type="ECO:0000256" key="4">
    <source>
        <dbReference type="SAM" id="MobiDB-lite"/>
    </source>
</evidence>
<dbReference type="GO" id="GO:0005886">
    <property type="term" value="C:plasma membrane"/>
    <property type="evidence" value="ECO:0007669"/>
    <property type="project" value="InterPro"/>
</dbReference>
<dbReference type="AlphaFoldDB" id="A0A3Q2TZR4"/>
<feature type="region of interest" description="Disordered" evidence="4">
    <location>
        <begin position="102"/>
        <end position="177"/>
    </location>
</feature>
<evidence type="ECO:0000259" key="6">
    <source>
        <dbReference type="SMART" id="SM00244"/>
    </source>
</evidence>
<reference evidence="7" key="1">
    <citation type="submission" date="2025-08" db="UniProtKB">
        <authorList>
            <consortium name="Ensembl"/>
        </authorList>
    </citation>
    <scope>IDENTIFICATION</scope>
</reference>
<feature type="region of interest" description="Disordered" evidence="4">
    <location>
        <begin position="419"/>
        <end position="451"/>
    </location>
</feature>
<dbReference type="PANTHER" id="PTHR10264:SF127">
    <property type="entry name" value="PODOCIN"/>
    <property type="match status" value="1"/>
</dbReference>
<dbReference type="Gene3D" id="3.30.479.30">
    <property type="entry name" value="Band 7 domain"/>
    <property type="match status" value="1"/>
</dbReference>
<dbReference type="Ensembl" id="ENSFHET00000012514.1">
    <property type="protein sequence ID" value="ENSFHEP00000022580.1"/>
    <property type="gene ID" value="ENSFHEG00000003049.1"/>
</dbReference>
<organism evidence="7 8">
    <name type="scientific">Fundulus heteroclitus</name>
    <name type="common">Killifish</name>
    <name type="synonym">Mummichog</name>
    <dbReference type="NCBI Taxonomy" id="8078"/>
    <lineage>
        <taxon>Eukaryota</taxon>
        <taxon>Metazoa</taxon>
        <taxon>Chordata</taxon>
        <taxon>Craniata</taxon>
        <taxon>Vertebrata</taxon>
        <taxon>Euteleostomi</taxon>
        <taxon>Actinopterygii</taxon>
        <taxon>Neopterygii</taxon>
        <taxon>Teleostei</taxon>
        <taxon>Neoteleostei</taxon>
        <taxon>Acanthomorphata</taxon>
        <taxon>Ovalentaria</taxon>
        <taxon>Atherinomorphae</taxon>
        <taxon>Cyprinodontiformes</taxon>
        <taxon>Fundulidae</taxon>
        <taxon>Fundulus</taxon>
    </lineage>
</organism>
<comment type="similarity">
    <text evidence="2">Belongs to the band 7/mec-2 family.</text>
</comment>
<name>A0A3Q2TZR4_FUNHE</name>
<evidence type="ECO:0000256" key="3">
    <source>
        <dbReference type="ARBA" id="ARBA00023136"/>
    </source>
</evidence>
<feature type="domain" description="Band 7" evidence="6">
    <location>
        <begin position="242"/>
        <end position="407"/>
    </location>
</feature>
<keyword evidence="3 5" id="KW-0472">Membrane</keyword>
<feature type="transmembrane region" description="Helical" evidence="5">
    <location>
        <begin position="222"/>
        <end position="242"/>
    </location>
</feature>
<evidence type="ECO:0000313" key="7">
    <source>
        <dbReference type="Ensembl" id="ENSFHEP00000022580.1"/>
    </source>
</evidence>
<evidence type="ECO:0000256" key="1">
    <source>
        <dbReference type="ARBA" id="ARBA00004370"/>
    </source>
</evidence>
<dbReference type="GeneTree" id="ENSGT01030000234614"/>
<dbReference type="InterPro" id="IPR036013">
    <property type="entry name" value="Band_7/SPFH_dom_sf"/>
</dbReference>